<evidence type="ECO:0000313" key="3">
    <source>
        <dbReference type="EMBL" id="GAA5198732.1"/>
    </source>
</evidence>
<gene>
    <name evidence="3" type="ORF">GCM10023322_72800</name>
</gene>
<feature type="region of interest" description="Disordered" evidence="1">
    <location>
        <begin position="69"/>
        <end position="101"/>
    </location>
</feature>
<reference evidence="4" key="1">
    <citation type="journal article" date="2019" name="Int. J. Syst. Evol. Microbiol.">
        <title>The Global Catalogue of Microorganisms (GCM) 10K type strain sequencing project: providing services to taxonomists for standard genome sequencing and annotation.</title>
        <authorList>
            <consortium name="The Broad Institute Genomics Platform"/>
            <consortium name="The Broad Institute Genome Sequencing Center for Infectious Disease"/>
            <person name="Wu L."/>
            <person name="Ma J."/>
        </authorList>
    </citation>
    <scope>NUCLEOTIDE SEQUENCE [LARGE SCALE GENOMIC DNA]</scope>
    <source>
        <strain evidence="4">JCM 18304</strain>
    </source>
</reference>
<evidence type="ECO:0000256" key="2">
    <source>
        <dbReference type="SAM" id="Phobius"/>
    </source>
</evidence>
<organism evidence="3 4">
    <name type="scientific">Rugosimonospora acidiphila</name>
    <dbReference type="NCBI Taxonomy" id="556531"/>
    <lineage>
        <taxon>Bacteria</taxon>
        <taxon>Bacillati</taxon>
        <taxon>Actinomycetota</taxon>
        <taxon>Actinomycetes</taxon>
        <taxon>Micromonosporales</taxon>
        <taxon>Micromonosporaceae</taxon>
        <taxon>Rugosimonospora</taxon>
    </lineage>
</organism>
<dbReference type="RefSeq" id="WP_345637592.1">
    <property type="nucleotide sequence ID" value="NZ_BAABJQ010000034.1"/>
</dbReference>
<keyword evidence="4" id="KW-1185">Reference proteome</keyword>
<keyword evidence="2" id="KW-1133">Transmembrane helix</keyword>
<feature type="transmembrane region" description="Helical" evidence="2">
    <location>
        <begin position="42"/>
        <end position="62"/>
    </location>
</feature>
<keyword evidence="2" id="KW-0472">Membrane</keyword>
<proteinExistence type="predicted"/>
<evidence type="ECO:0000256" key="1">
    <source>
        <dbReference type="SAM" id="MobiDB-lite"/>
    </source>
</evidence>
<dbReference type="Proteomes" id="UP001501570">
    <property type="component" value="Unassembled WGS sequence"/>
</dbReference>
<protein>
    <submittedName>
        <fullName evidence="3">Uncharacterized protein</fullName>
    </submittedName>
</protein>
<name>A0ABP9SLN7_9ACTN</name>
<accession>A0ABP9SLN7</accession>
<dbReference type="EMBL" id="BAABJQ010000034">
    <property type="protein sequence ID" value="GAA5198732.1"/>
    <property type="molecule type" value="Genomic_DNA"/>
</dbReference>
<evidence type="ECO:0000313" key="4">
    <source>
        <dbReference type="Proteomes" id="UP001501570"/>
    </source>
</evidence>
<feature type="compositionally biased region" description="Low complexity" evidence="1">
    <location>
        <begin position="69"/>
        <end position="94"/>
    </location>
</feature>
<sequence>MIGPEHLHSALENAIPVPPEQLSRPPLSAIGRRIRRRRRRTAVAAVAAVVAVVAAGSVAWLAGPHDGAVAPAVRPSSGPSAAGSTAPSPAGTGPVAPPTSGAGVAVAWRTASVDAAGTTVTLGLDTSRSDAGACRTVTAIRTGGDASEIVLTAYRSARPGTCDDSGGAVATVRLGSALGDRVLIDGADGRSRPVLRMGDLPVPAGLRQLIPTADPDGAGWTLDYTRSSGLGLVLYAVPTQNRLVPDAGDQTMTVPGHTLDVGLTGRYNASWAAGGWWITLSAERLEGTGAITLDQFETLIASLPWG</sequence>
<keyword evidence="2" id="KW-0812">Transmembrane</keyword>
<comment type="caution">
    <text evidence="3">The sequence shown here is derived from an EMBL/GenBank/DDBJ whole genome shotgun (WGS) entry which is preliminary data.</text>
</comment>